<feature type="compositionally biased region" description="Polar residues" evidence="1">
    <location>
        <begin position="100"/>
        <end position="109"/>
    </location>
</feature>
<dbReference type="Proteomes" id="UP000314294">
    <property type="component" value="Unassembled WGS sequence"/>
</dbReference>
<feature type="compositionally biased region" description="Basic and acidic residues" evidence="1">
    <location>
        <begin position="65"/>
        <end position="80"/>
    </location>
</feature>
<evidence type="ECO:0000313" key="2">
    <source>
        <dbReference type="EMBL" id="TNN43131.1"/>
    </source>
</evidence>
<proteinExistence type="predicted"/>
<reference evidence="2 3" key="1">
    <citation type="submission" date="2019-03" db="EMBL/GenBank/DDBJ databases">
        <title>First draft genome of Liparis tanakae, snailfish: a comprehensive survey of snailfish specific genes.</title>
        <authorList>
            <person name="Kim W."/>
            <person name="Song I."/>
            <person name="Jeong J.-H."/>
            <person name="Kim D."/>
            <person name="Kim S."/>
            <person name="Ryu S."/>
            <person name="Song J.Y."/>
            <person name="Lee S.K."/>
        </authorList>
    </citation>
    <scope>NUCLEOTIDE SEQUENCE [LARGE SCALE GENOMIC DNA]</scope>
    <source>
        <tissue evidence="2">Muscle</tissue>
    </source>
</reference>
<organism evidence="2 3">
    <name type="scientific">Liparis tanakae</name>
    <name type="common">Tanaka's snailfish</name>
    <dbReference type="NCBI Taxonomy" id="230148"/>
    <lineage>
        <taxon>Eukaryota</taxon>
        <taxon>Metazoa</taxon>
        <taxon>Chordata</taxon>
        <taxon>Craniata</taxon>
        <taxon>Vertebrata</taxon>
        <taxon>Euteleostomi</taxon>
        <taxon>Actinopterygii</taxon>
        <taxon>Neopterygii</taxon>
        <taxon>Teleostei</taxon>
        <taxon>Neoteleostei</taxon>
        <taxon>Acanthomorphata</taxon>
        <taxon>Eupercaria</taxon>
        <taxon>Perciformes</taxon>
        <taxon>Cottioidei</taxon>
        <taxon>Cottales</taxon>
        <taxon>Liparidae</taxon>
        <taxon>Liparis</taxon>
    </lineage>
</organism>
<sequence>MELGEEAHYVFAPFTVGDTVQGHIHNSTPAASCEGAEEQRGRRRERERERETKGGKGGQRGGGAEGERERVSDSARDMLCRADVTAAAPSAGAPRCLGKATSSSGGASP</sequence>
<evidence type="ECO:0000256" key="1">
    <source>
        <dbReference type="SAM" id="MobiDB-lite"/>
    </source>
</evidence>
<dbReference type="EMBL" id="SRLO01000987">
    <property type="protein sequence ID" value="TNN43131.1"/>
    <property type="molecule type" value="Genomic_DNA"/>
</dbReference>
<evidence type="ECO:0000313" key="3">
    <source>
        <dbReference type="Proteomes" id="UP000314294"/>
    </source>
</evidence>
<feature type="region of interest" description="Disordered" evidence="1">
    <location>
        <begin position="19"/>
        <end position="109"/>
    </location>
</feature>
<feature type="compositionally biased region" description="Basic and acidic residues" evidence="1">
    <location>
        <begin position="37"/>
        <end position="54"/>
    </location>
</feature>
<dbReference type="AlphaFoldDB" id="A0A4Z2FQ49"/>
<comment type="caution">
    <text evidence="2">The sequence shown here is derived from an EMBL/GenBank/DDBJ whole genome shotgun (WGS) entry which is preliminary data.</text>
</comment>
<keyword evidence="3" id="KW-1185">Reference proteome</keyword>
<name>A0A4Z2FQ49_9TELE</name>
<accession>A0A4Z2FQ49</accession>
<protein>
    <submittedName>
        <fullName evidence="2">Uncharacterized protein</fullName>
    </submittedName>
</protein>
<gene>
    <name evidence="2" type="ORF">EYF80_046663</name>
</gene>
<feature type="compositionally biased region" description="Gly residues" evidence="1">
    <location>
        <begin position="55"/>
        <end position="64"/>
    </location>
</feature>